<keyword evidence="3" id="KW-0547">Nucleotide-binding</keyword>
<dbReference type="InterPro" id="IPR032675">
    <property type="entry name" value="LRR_dom_sf"/>
</dbReference>
<feature type="domain" description="Disease resistance protein winged helix" evidence="10">
    <location>
        <begin position="515"/>
        <end position="583"/>
    </location>
</feature>
<dbReference type="Gene3D" id="1.10.8.430">
    <property type="entry name" value="Helical domain of apoptotic protease-activating factors"/>
    <property type="match status" value="1"/>
</dbReference>
<dbReference type="PRINTS" id="PR00364">
    <property type="entry name" value="DISEASERSIST"/>
</dbReference>
<evidence type="ECO:0000259" key="10">
    <source>
        <dbReference type="Pfam" id="PF23559"/>
    </source>
</evidence>
<dbReference type="Gene3D" id="1.20.5.4130">
    <property type="match status" value="1"/>
</dbReference>
<dbReference type="SUPFAM" id="SSF52540">
    <property type="entry name" value="P-loop containing nucleoside triphosphate hydrolases"/>
    <property type="match status" value="1"/>
</dbReference>
<feature type="domain" description="Disease resistance N-terminal" evidence="9">
    <location>
        <begin position="28"/>
        <end position="96"/>
    </location>
</feature>
<feature type="compositionally biased region" description="Low complexity" evidence="7">
    <location>
        <begin position="176"/>
        <end position="185"/>
    </location>
</feature>
<dbReference type="InterPro" id="IPR036388">
    <property type="entry name" value="WH-like_DNA-bd_sf"/>
</dbReference>
<sequence length="1445" mass="163418">MAGVGAAIQVLLEYVDSSEVIDFFIVRKLNCDLLENLKRELLSIAMVVDDAEEKQIGRKAVREWLQQLQDDVFNAEDLMDEICTEALRHRLDAERQTKKSPVMESERTVIVVKPVRSLRSSPIRHRSSELSPLKSPIKSAKSQTKSREKGVKIERGDKKKTESNLALPRSRLLQISQTESQTESSPEWNLENRIESSLELIVNSIGSLAKQVNKLGFGKKQSQRASPPSFVEEDLQVVFGRESEKQAIIDLLLSGDACFEEKLSVIPIVGDMGIGKTTLARLVFDDRKVSQHFDIKAWAQLLHTSDNVVDNTFDVLKAIFESLTLQPCRLKEVNLLQVRLQEILKGKKFLLVLDDMCSNKSTDIYKNIYIKWLFLLSSFEGAAKESCVIVTTDIRSIASMVGTVSAYHMRALSSPECWSLFANFAFGNENPSSYPELEAIGRQIAQKCHGLPLAVRALGAVLRFKRQVEEWSAILDHLKLLSFSSLGDDIINLYLRLSYDHLPAHLKRCIAYCSILPPHTEFEKEKLVLLWMAEGLLQQPGANCRMEKIGEEYFQELLFRSFFQQSSRNKSHFMMHHLMNNLALRVSGEYCFRLKDNNISRISIRTRYLSSIPTLVGEDKEDIECSKKVSLHPSVSIILNAIDKAKFLRTFLPLAHESLHLSYVEVKSFLSKLKFIRVLSLSHYNITGLPISIEILKHLRYIDLSHTAIKILPESVCALLNLQTLILSNCRSLTELPKNMSTLIKLRHLHIDGTKLNEMPKEMSRLERLQTLSNFVVGKESGSTVIELGRLLYLHGTLHISKLQNMVSAKHAAEARLEEKTYLDELVLEWVECTVDPKKDGDVLEHLVPHTNLKKLRIKFYLGSRFPNWLGDFSFSNMVFLRLSNCKNCLELPPVGQLSSLKVLIIEWMNAVKRVSAEFYGINKPFQSLETLTFEGMLEWEEWLSFEVKGDEFPCLRELCIQRCPKLKRNLPKQLPSIVKVEISESLELMNTLTIEALLCKKLLHYHDKVLFVSRDKVTSFSEQMNVFTSAGATESPLPITQGAMESSLLRTQGALESSLPLSQDAAESSLPMMQVATESVEAVVSNNSWSNQDGLQDLPFESMKVSRMSQLMGLTGLHSLKIEGCDALEFMPVEVMTRNPFLQHLYIINCCSFKSFPRGHPPTALKSLYIQNCKQLEFLLPAKRTHQFALLEHLCIGSSCDSMSFFPLDFFPKLKSLSIWACANLHSLSVSVGIQKDLTSLEALEIRDCPNLVSFPKGGLHTPNLTTIWFSNCKNLRELPDQLHSLNSVQSMLINNCPQLVSLSEGGLPSNLSLLCITFCDKLMLGTEWGLHRLDCLSQLEIDGGCENVVSFPEEKLLPSNLNSLRISGLLNLEYLNYKGLQHLTALKTLEISCCNKLRPFPEEGLPSALSFLCINECSLLKPKLQKKRKRLGSCIESDEEEFS</sequence>
<dbReference type="Gene3D" id="3.80.10.10">
    <property type="entry name" value="Ribonuclease Inhibitor"/>
    <property type="match status" value="3"/>
</dbReference>
<dbReference type="InterPro" id="IPR027417">
    <property type="entry name" value="P-loop_NTPase"/>
</dbReference>
<evidence type="ECO:0000259" key="8">
    <source>
        <dbReference type="Pfam" id="PF00931"/>
    </source>
</evidence>
<dbReference type="GO" id="GO:0005524">
    <property type="term" value="F:ATP binding"/>
    <property type="evidence" value="ECO:0007669"/>
    <property type="project" value="UniProtKB-KW"/>
</dbReference>
<feature type="domain" description="R13L1/DRL21-like LRR repeat region" evidence="11">
    <location>
        <begin position="787"/>
        <end position="909"/>
    </location>
</feature>
<evidence type="ECO:0000256" key="6">
    <source>
        <dbReference type="SAM" id="Coils"/>
    </source>
</evidence>
<name>A0AAW2D9H3_9ROSI</name>
<comment type="caution">
    <text evidence="12">The sequence shown here is derived from an EMBL/GenBank/DDBJ whole genome shotgun (WGS) entry which is preliminary data.</text>
</comment>
<dbReference type="InterPro" id="IPR056789">
    <property type="entry name" value="LRR_R13L1-DRL21"/>
</dbReference>
<evidence type="ECO:0000256" key="5">
    <source>
        <dbReference type="ARBA" id="ARBA00022840"/>
    </source>
</evidence>
<dbReference type="InterPro" id="IPR002182">
    <property type="entry name" value="NB-ARC"/>
</dbReference>
<proteinExistence type="predicted"/>
<dbReference type="InterPro" id="IPR041118">
    <property type="entry name" value="Rx_N"/>
</dbReference>
<keyword evidence="5" id="KW-0067">ATP-binding</keyword>
<dbReference type="Pfam" id="PF23559">
    <property type="entry name" value="WHD_DRP"/>
    <property type="match status" value="1"/>
</dbReference>
<keyword evidence="6" id="KW-0175">Coiled coil</keyword>
<evidence type="ECO:0000259" key="9">
    <source>
        <dbReference type="Pfam" id="PF18052"/>
    </source>
</evidence>
<reference evidence="12 13" key="1">
    <citation type="submission" date="2024-01" db="EMBL/GenBank/DDBJ databases">
        <title>A telomere-to-telomere, gap-free genome of sweet tea (Lithocarpus litseifolius).</title>
        <authorList>
            <person name="Zhou J."/>
        </authorList>
    </citation>
    <scope>NUCLEOTIDE SEQUENCE [LARGE SCALE GENOMIC DNA]</scope>
    <source>
        <strain evidence="12">Zhou-2022a</strain>
        <tissue evidence="12">Leaf</tissue>
    </source>
</reference>
<protein>
    <submittedName>
        <fullName evidence="12">Uncharacterized protein</fullName>
    </submittedName>
</protein>
<dbReference type="GO" id="GO:0051707">
    <property type="term" value="P:response to other organism"/>
    <property type="evidence" value="ECO:0007669"/>
    <property type="project" value="UniProtKB-ARBA"/>
</dbReference>
<evidence type="ECO:0000256" key="4">
    <source>
        <dbReference type="ARBA" id="ARBA00022821"/>
    </source>
</evidence>
<keyword evidence="2" id="KW-0677">Repeat</keyword>
<dbReference type="Pfam" id="PF25019">
    <property type="entry name" value="LRR_R13L1-DRL21"/>
    <property type="match status" value="1"/>
</dbReference>
<feature type="region of interest" description="Disordered" evidence="7">
    <location>
        <begin position="121"/>
        <end position="189"/>
    </location>
</feature>
<dbReference type="SUPFAM" id="SSF52058">
    <property type="entry name" value="L domain-like"/>
    <property type="match status" value="2"/>
</dbReference>
<dbReference type="PANTHER" id="PTHR36766">
    <property type="entry name" value="PLANT BROAD-SPECTRUM MILDEW RESISTANCE PROTEIN RPW8"/>
    <property type="match status" value="1"/>
</dbReference>
<feature type="coiled-coil region" evidence="6">
    <location>
        <begin position="34"/>
        <end position="85"/>
    </location>
</feature>
<dbReference type="Pfam" id="PF18052">
    <property type="entry name" value="Rx_N"/>
    <property type="match status" value="1"/>
</dbReference>
<evidence type="ECO:0000256" key="1">
    <source>
        <dbReference type="ARBA" id="ARBA00022614"/>
    </source>
</evidence>
<evidence type="ECO:0000313" key="13">
    <source>
        <dbReference type="Proteomes" id="UP001459277"/>
    </source>
</evidence>
<dbReference type="InterPro" id="IPR058922">
    <property type="entry name" value="WHD_DRP"/>
</dbReference>
<dbReference type="EMBL" id="JAZDWU010000003">
    <property type="protein sequence ID" value="KAL0007001.1"/>
    <property type="molecule type" value="Genomic_DNA"/>
</dbReference>
<dbReference type="Gene3D" id="1.10.10.10">
    <property type="entry name" value="Winged helix-like DNA-binding domain superfamily/Winged helix DNA-binding domain"/>
    <property type="match status" value="1"/>
</dbReference>
<gene>
    <name evidence="12" type="ORF">SO802_008503</name>
</gene>
<evidence type="ECO:0000256" key="3">
    <source>
        <dbReference type="ARBA" id="ARBA00022741"/>
    </source>
</evidence>
<evidence type="ECO:0000313" key="12">
    <source>
        <dbReference type="EMBL" id="KAL0007001.1"/>
    </source>
</evidence>
<accession>A0AAW2D9H3</accession>
<evidence type="ECO:0000256" key="7">
    <source>
        <dbReference type="SAM" id="MobiDB-lite"/>
    </source>
</evidence>
<keyword evidence="4" id="KW-0611">Plant defense</keyword>
<feature type="domain" description="NB-ARC" evidence="8">
    <location>
        <begin position="245"/>
        <end position="429"/>
    </location>
</feature>
<keyword evidence="13" id="KW-1185">Reference proteome</keyword>
<dbReference type="Pfam" id="PF00931">
    <property type="entry name" value="NB-ARC"/>
    <property type="match status" value="1"/>
</dbReference>
<dbReference type="GO" id="GO:0043531">
    <property type="term" value="F:ADP binding"/>
    <property type="evidence" value="ECO:0007669"/>
    <property type="project" value="InterPro"/>
</dbReference>
<dbReference type="InterPro" id="IPR042197">
    <property type="entry name" value="Apaf_helical"/>
</dbReference>
<keyword evidence="1" id="KW-0433">Leucine-rich repeat</keyword>
<feature type="compositionally biased region" description="Basic and acidic residues" evidence="7">
    <location>
        <begin position="145"/>
        <end position="162"/>
    </location>
</feature>
<organism evidence="12 13">
    <name type="scientific">Lithocarpus litseifolius</name>
    <dbReference type="NCBI Taxonomy" id="425828"/>
    <lineage>
        <taxon>Eukaryota</taxon>
        <taxon>Viridiplantae</taxon>
        <taxon>Streptophyta</taxon>
        <taxon>Embryophyta</taxon>
        <taxon>Tracheophyta</taxon>
        <taxon>Spermatophyta</taxon>
        <taxon>Magnoliopsida</taxon>
        <taxon>eudicotyledons</taxon>
        <taxon>Gunneridae</taxon>
        <taxon>Pentapetalae</taxon>
        <taxon>rosids</taxon>
        <taxon>fabids</taxon>
        <taxon>Fagales</taxon>
        <taxon>Fagaceae</taxon>
        <taxon>Lithocarpus</taxon>
    </lineage>
</organism>
<dbReference type="PANTHER" id="PTHR36766:SF51">
    <property type="entry name" value="DISEASE RESISTANCE RPP13-LIKE PROTEIN 1"/>
    <property type="match status" value="1"/>
</dbReference>
<dbReference type="Gene3D" id="3.40.50.300">
    <property type="entry name" value="P-loop containing nucleotide triphosphate hydrolases"/>
    <property type="match status" value="1"/>
</dbReference>
<dbReference type="Proteomes" id="UP001459277">
    <property type="component" value="Unassembled WGS sequence"/>
</dbReference>
<evidence type="ECO:0000256" key="2">
    <source>
        <dbReference type="ARBA" id="ARBA00022737"/>
    </source>
</evidence>
<evidence type="ECO:0000259" key="11">
    <source>
        <dbReference type="Pfam" id="PF25019"/>
    </source>
</evidence>
<dbReference type="GO" id="GO:0006952">
    <property type="term" value="P:defense response"/>
    <property type="evidence" value="ECO:0007669"/>
    <property type="project" value="UniProtKB-KW"/>
</dbReference>